<keyword evidence="1" id="KW-0560">Oxidoreductase</keyword>
<accession>A0ABS6SAA2</accession>
<evidence type="ECO:0000313" key="4">
    <source>
        <dbReference type="Proteomes" id="UP000722336"/>
    </source>
</evidence>
<keyword evidence="4" id="KW-1185">Reference proteome</keyword>
<dbReference type="PANTHER" id="PTHR13847">
    <property type="entry name" value="SARCOSINE DEHYDROGENASE-RELATED"/>
    <property type="match status" value="1"/>
</dbReference>
<reference evidence="3 4" key="1">
    <citation type="submission" date="2021-04" db="EMBL/GenBank/DDBJ databases">
        <authorList>
            <person name="Pira H."/>
            <person name="Risdian C."/>
            <person name="Wink J."/>
        </authorList>
    </citation>
    <scope>NUCLEOTIDE SEQUENCE [LARGE SCALE GENOMIC DNA]</scope>
    <source>
        <strain evidence="3 4">WHA3</strain>
    </source>
</reference>
<dbReference type="EMBL" id="JAGSPA010000001">
    <property type="protein sequence ID" value="MBV7255250.1"/>
    <property type="molecule type" value="Genomic_DNA"/>
</dbReference>
<name>A0ABS6SAA2_9SPHN</name>
<dbReference type="PANTHER" id="PTHR13847:SF287">
    <property type="entry name" value="FAD-DEPENDENT OXIDOREDUCTASE DOMAIN-CONTAINING PROTEIN 1"/>
    <property type="match status" value="1"/>
</dbReference>
<dbReference type="InterPro" id="IPR006076">
    <property type="entry name" value="FAD-dep_OxRdtase"/>
</dbReference>
<dbReference type="Proteomes" id="UP000722336">
    <property type="component" value="Unassembled WGS sequence"/>
</dbReference>
<sequence length="366" mass="39060">MTADIVIVGAGIAGASLAWHLAPHQRVVMLESESQPGVHSTGRSAAFYAETYGGPMVQPLTTASKSFFLTPPADFSRVPLVGPRGALHVAGPGSAALAALKQQFAGSDVSVTHEDRADVARHMPILAETWRSAGLWDAECRDIDVAALHSAYLTGARRRGATLLTDSELMAARRDGTRWIVDTRTGPLETNILVNAAGAWADEVARRAGVPPIGIIPQRRTMVVAAIDAVVDNKWPLTVDADGALYFKPDAGHMWISPHDEIPDIARDARPEELDVATAIHRFEQATTARVTRVVRSWAGLRSFAPDRLPVYGVDPQNPGFFWCAGQGGFGIQTAPAAAEMAAAGVLGQSARIPVDPALYAPDRFR</sequence>
<comment type="caution">
    <text evidence="3">The sequence shown here is derived from an EMBL/GenBank/DDBJ whole genome shotgun (WGS) entry which is preliminary data.</text>
</comment>
<evidence type="ECO:0000259" key="2">
    <source>
        <dbReference type="Pfam" id="PF01266"/>
    </source>
</evidence>
<evidence type="ECO:0000256" key="1">
    <source>
        <dbReference type="ARBA" id="ARBA00023002"/>
    </source>
</evidence>
<dbReference type="RefSeq" id="WP_218443523.1">
    <property type="nucleotide sequence ID" value="NZ_JAGSPA010000001.1"/>
</dbReference>
<feature type="domain" description="FAD dependent oxidoreductase" evidence="2">
    <location>
        <begin position="4"/>
        <end position="343"/>
    </location>
</feature>
<organism evidence="3 4">
    <name type="scientific">Pacificimonas pallii</name>
    <dbReference type="NCBI Taxonomy" id="2827236"/>
    <lineage>
        <taxon>Bacteria</taxon>
        <taxon>Pseudomonadati</taxon>
        <taxon>Pseudomonadota</taxon>
        <taxon>Alphaproteobacteria</taxon>
        <taxon>Sphingomonadales</taxon>
        <taxon>Sphingosinicellaceae</taxon>
        <taxon>Pacificimonas</taxon>
    </lineage>
</organism>
<dbReference type="Pfam" id="PF01266">
    <property type="entry name" value="DAO"/>
    <property type="match status" value="1"/>
</dbReference>
<evidence type="ECO:0000313" key="3">
    <source>
        <dbReference type="EMBL" id="MBV7255250.1"/>
    </source>
</evidence>
<gene>
    <name evidence="3" type="ORF">KCG44_00475</name>
</gene>
<protein>
    <submittedName>
        <fullName evidence="3">FAD-binding oxidoreductase</fullName>
    </submittedName>
</protein>
<proteinExistence type="predicted"/>